<dbReference type="STRING" id="1433126.BN938_1519"/>
<keyword evidence="2" id="KW-1185">Reference proteome</keyword>
<proteinExistence type="predicted"/>
<dbReference type="KEGG" id="rbc:BN938_1519"/>
<name>A0A060R852_9BACT</name>
<sequence>MVVATLAVATVRAQRLESSTLVFSPYTMYGLGDFITQGTASSLAMGGTGIALRTPAEINYSNPAALSALYQRSALFNFGGRSNLTSMKTDHIKSNYSTVDFSDIGLAVPLYRGIGLGLSLQPLTGVGYSSSVVGKSPTVDQSVGRTLYEYTGIGGVSQFAASFGITVVKGFSLGVSYQYNFGSIERKYTATIVPMLGQSVVYRPIVSKTNSYISHSSFNFGAQYYVRVGRKSTLVIGAIYQPKTNMSNRQQDITYADGVIPDTIRESNQSPRMILPSKLGAGVSYVNDKLVITAEYSEQNFKNAFEVDSRQRMTLDTQRDYRFGMSYTPNRLSVSSAMQRWSYRAGFHYRTSYMSFNSQPLNDYGVTLGASLPMKRGSMSNLNFGFDLGTRGSTRGGLVKENYFKIFVGLSLFGDDLWFIKTKFN</sequence>
<dbReference type="AlphaFoldDB" id="A0A060R852"/>
<dbReference type="EMBL" id="HG934468">
    <property type="protein sequence ID" value="CDN31606.1"/>
    <property type="molecule type" value="Genomic_DNA"/>
</dbReference>
<dbReference type="SUPFAM" id="SSF56935">
    <property type="entry name" value="Porins"/>
    <property type="match status" value="1"/>
</dbReference>
<dbReference type="eggNOG" id="COG2067">
    <property type="taxonomic scope" value="Bacteria"/>
</dbReference>
<protein>
    <submittedName>
        <fullName evidence="1">Putative outer membrane protein</fullName>
    </submittedName>
</protein>
<dbReference type="Proteomes" id="UP000027616">
    <property type="component" value="Chromosome I"/>
</dbReference>
<dbReference type="PATRIC" id="fig|1433126.3.peg.1503"/>
<organism evidence="1 2">
    <name type="scientific">Mucinivorans hirudinis</name>
    <dbReference type="NCBI Taxonomy" id="1433126"/>
    <lineage>
        <taxon>Bacteria</taxon>
        <taxon>Pseudomonadati</taxon>
        <taxon>Bacteroidota</taxon>
        <taxon>Bacteroidia</taxon>
        <taxon>Bacteroidales</taxon>
        <taxon>Rikenellaceae</taxon>
        <taxon>Mucinivorans</taxon>
    </lineage>
</organism>
<dbReference type="OrthoDB" id="1491239at2"/>
<accession>A0A060R852</accession>
<evidence type="ECO:0000313" key="1">
    <source>
        <dbReference type="EMBL" id="CDN31606.1"/>
    </source>
</evidence>
<gene>
    <name evidence="1" type="ORF">BN938_1519</name>
</gene>
<dbReference type="HOGENOM" id="CLU_047829_0_0_10"/>
<dbReference type="Gene3D" id="2.40.160.60">
    <property type="entry name" value="Outer membrane protein transport protein (OMPP1/FadL/TodX)"/>
    <property type="match status" value="1"/>
</dbReference>
<evidence type="ECO:0000313" key="2">
    <source>
        <dbReference type="Proteomes" id="UP000027616"/>
    </source>
</evidence>
<reference evidence="1 2" key="1">
    <citation type="journal article" date="2015" name="Genome Announc.">
        <title>Complete Genome Sequence of the Novel Leech Symbiont Mucinivorans hirudinis M3T.</title>
        <authorList>
            <person name="Nelson M.C."/>
            <person name="Bomar L."/>
            <person name="Graf J."/>
        </authorList>
    </citation>
    <scope>NUCLEOTIDE SEQUENCE [LARGE SCALE GENOMIC DNA]</scope>
    <source>
        <strain evidence="2">M3</strain>
    </source>
</reference>